<keyword evidence="1" id="KW-0472">Membrane</keyword>
<reference evidence="2" key="1">
    <citation type="submission" date="2021-06" db="EMBL/GenBank/DDBJ databases">
        <authorList>
            <person name="Hodson N. C."/>
            <person name="Mongue J. A."/>
            <person name="Jaron S. K."/>
        </authorList>
    </citation>
    <scope>NUCLEOTIDE SEQUENCE</scope>
</reference>
<protein>
    <submittedName>
        <fullName evidence="2">Uncharacterized protein</fullName>
    </submittedName>
</protein>
<evidence type="ECO:0000313" key="2">
    <source>
        <dbReference type="EMBL" id="CAG7659219.1"/>
    </source>
</evidence>
<evidence type="ECO:0000256" key="1">
    <source>
        <dbReference type="SAM" id="Phobius"/>
    </source>
</evidence>
<dbReference type="AlphaFoldDB" id="A0A8J2IZS8"/>
<feature type="transmembrane region" description="Helical" evidence="1">
    <location>
        <begin position="92"/>
        <end position="114"/>
    </location>
</feature>
<keyword evidence="1" id="KW-1133">Transmembrane helix</keyword>
<keyword evidence="1" id="KW-0812">Transmembrane</keyword>
<sequence>MGCTKWRGNSKTENLYKKQKGMAFYDDVNPVIAIQLELVALGLVALATGIWWQVCLFAKFESPWITPMILLTGLNIYMIQLQYPQGFSLRGLGLRIAADIVTFIMAFIVLWLLYAMGVPIPDTADSPVMVVYSFPYVLGFTALYRFIIMSVWCLLAVVGVA</sequence>
<proteinExistence type="predicted"/>
<gene>
    <name evidence="2" type="ORF">AFUS01_LOCUS1060</name>
</gene>
<feature type="transmembrane region" description="Helical" evidence="1">
    <location>
        <begin position="64"/>
        <end position="80"/>
    </location>
</feature>
<feature type="transmembrane region" description="Helical" evidence="1">
    <location>
        <begin position="134"/>
        <end position="160"/>
    </location>
</feature>
<dbReference type="EMBL" id="CAJVCH010005893">
    <property type="protein sequence ID" value="CAG7659219.1"/>
    <property type="molecule type" value="Genomic_DNA"/>
</dbReference>
<accession>A0A8J2IZS8</accession>
<feature type="transmembrane region" description="Helical" evidence="1">
    <location>
        <begin position="28"/>
        <end position="52"/>
    </location>
</feature>
<dbReference type="Proteomes" id="UP000708208">
    <property type="component" value="Unassembled WGS sequence"/>
</dbReference>
<organism evidence="2 3">
    <name type="scientific">Allacma fusca</name>
    <dbReference type="NCBI Taxonomy" id="39272"/>
    <lineage>
        <taxon>Eukaryota</taxon>
        <taxon>Metazoa</taxon>
        <taxon>Ecdysozoa</taxon>
        <taxon>Arthropoda</taxon>
        <taxon>Hexapoda</taxon>
        <taxon>Collembola</taxon>
        <taxon>Symphypleona</taxon>
        <taxon>Sminthuridae</taxon>
        <taxon>Allacma</taxon>
    </lineage>
</organism>
<name>A0A8J2IZS8_9HEXA</name>
<keyword evidence="3" id="KW-1185">Reference proteome</keyword>
<comment type="caution">
    <text evidence="2">The sequence shown here is derived from an EMBL/GenBank/DDBJ whole genome shotgun (WGS) entry which is preliminary data.</text>
</comment>
<evidence type="ECO:0000313" key="3">
    <source>
        <dbReference type="Proteomes" id="UP000708208"/>
    </source>
</evidence>